<dbReference type="PROSITE" id="PS51643">
    <property type="entry name" value="HD_CAS3"/>
    <property type="match status" value="1"/>
</dbReference>
<dbReference type="Pfam" id="PF18395">
    <property type="entry name" value="Cas3_C"/>
    <property type="match status" value="1"/>
</dbReference>
<evidence type="ECO:0000256" key="1">
    <source>
        <dbReference type="ARBA" id="ARBA00006847"/>
    </source>
</evidence>
<gene>
    <name evidence="12" type="primary">cas3</name>
    <name evidence="12" type="ORF">DIU77_012330</name>
</gene>
<dbReference type="CDD" id="cd17930">
    <property type="entry name" value="DEXHc_cas3"/>
    <property type="match status" value="1"/>
</dbReference>
<dbReference type="InterPro" id="IPR011545">
    <property type="entry name" value="DEAD/DEAH_box_helicase_dom"/>
</dbReference>
<dbReference type="PANTHER" id="PTHR47963:SF9">
    <property type="entry name" value="CRISPR-ASSOCIATED ENDONUCLEASE_HELICASE CAS3"/>
    <property type="match status" value="1"/>
</dbReference>
<comment type="caution">
    <text evidence="12">The sequence shown here is derived from an EMBL/GenBank/DDBJ whole genome shotgun (WGS) entry which is preliminary data.</text>
</comment>
<dbReference type="InterPro" id="IPR027417">
    <property type="entry name" value="P-loop_NTPase"/>
</dbReference>
<dbReference type="Pfam" id="PF18019">
    <property type="entry name" value="Cas3_HD"/>
    <property type="match status" value="1"/>
</dbReference>
<protein>
    <submittedName>
        <fullName evidence="12">CRISPR-associated helicase Cas3</fullName>
    </submittedName>
</protein>
<dbReference type="GO" id="GO:0016787">
    <property type="term" value="F:hydrolase activity"/>
    <property type="evidence" value="ECO:0007669"/>
    <property type="project" value="UniProtKB-KW"/>
</dbReference>
<dbReference type="InterPro" id="IPR054712">
    <property type="entry name" value="Cas3-like_dom"/>
</dbReference>
<dbReference type="PANTHER" id="PTHR47963">
    <property type="entry name" value="DEAD-BOX ATP-DEPENDENT RNA HELICASE 47, MITOCHONDRIAL"/>
    <property type="match status" value="1"/>
</dbReference>
<organism evidence="12 13">
    <name type="scientific">Thermocrispum agreste</name>
    <dbReference type="NCBI Taxonomy" id="37925"/>
    <lineage>
        <taxon>Bacteria</taxon>
        <taxon>Bacillati</taxon>
        <taxon>Actinomycetota</taxon>
        <taxon>Actinomycetes</taxon>
        <taxon>Pseudonocardiales</taxon>
        <taxon>Pseudonocardiaceae</taxon>
        <taxon>Thermocrispum</taxon>
    </lineage>
</organism>
<dbReference type="Pfam" id="PF22590">
    <property type="entry name" value="Cas3-like_C_2"/>
    <property type="match status" value="1"/>
</dbReference>
<keyword evidence="9" id="KW-0051">Antiviral defense</keyword>
<dbReference type="Gene3D" id="3.40.50.300">
    <property type="entry name" value="P-loop containing nucleotide triphosphate hydrolases"/>
    <property type="match status" value="2"/>
</dbReference>
<evidence type="ECO:0000256" key="8">
    <source>
        <dbReference type="ARBA" id="ARBA00022840"/>
    </source>
</evidence>
<dbReference type="InterPro" id="IPR038257">
    <property type="entry name" value="CRISPR-assoc_Cas3_HD_sf"/>
</dbReference>
<evidence type="ECO:0000256" key="5">
    <source>
        <dbReference type="ARBA" id="ARBA00022741"/>
    </source>
</evidence>
<evidence type="ECO:0000256" key="4">
    <source>
        <dbReference type="ARBA" id="ARBA00022723"/>
    </source>
</evidence>
<evidence type="ECO:0000256" key="2">
    <source>
        <dbReference type="ARBA" id="ARBA00009046"/>
    </source>
</evidence>
<keyword evidence="6" id="KW-0378">Hydrolase</keyword>
<dbReference type="InterPro" id="IPR006483">
    <property type="entry name" value="CRISPR-assoc_Cas3_HD"/>
</dbReference>
<dbReference type="EMBL" id="QGUI02000156">
    <property type="protein sequence ID" value="MFO7193021.1"/>
    <property type="molecule type" value="Genomic_DNA"/>
</dbReference>
<dbReference type="SMART" id="SM00487">
    <property type="entry name" value="DEXDc"/>
    <property type="match status" value="1"/>
</dbReference>
<comment type="similarity">
    <text evidence="1">In the N-terminal section; belongs to the CRISPR-associated nuclease Cas3-HD family.</text>
</comment>
<evidence type="ECO:0000256" key="9">
    <source>
        <dbReference type="ARBA" id="ARBA00023118"/>
    </source>
</evidence>
<evidence type="ECO:0000256" key="3">
    <source>
        <dbReference type="ARBA" id="ARBA00022722"/>
    </source>
</evidence>
<dbReference type="NCBIfam" id="TIGR01596">
    <property type="entry name" value="cas3_HD"/>
    <property type="match status" value="1"/>
</dbReference>
<dbReference type="GO" id="GO:0046872">
    <property type="term" value="F:metal ion binding"/>
    <property type="evidence" value="ECO:0007669"/>
    <property type="project" value="UniProtKB-KW"/>
</dbReference>
<dbReference type="Proteomes" id="UP000249324">
    <property type="component" value="Unassembled WGS sequence"/>
</dbReference>
<comment type="similarity">
    <text evidence="2">In the central section; belongs to the CRISPR-associated helicase Cas3 family.</text>
</comment>
<feature type="domain" description="Helicase ATP-binding" evidence="10">
    <location>
        <begin position="283"/>
        <end position="482"/>
    </location>
</feature>
<dbReference type="GO" id="GO:0051607">
    <property type="term" value="P:defense response to virus"/>
    <property type="evidence" value="ECO:0007669"/>
    <property type="project" value="UniProtKB-KW"/>
</dbReference>
<evidence type="ECO:0000256" key="7">
    <source>
        <dbReference type="ARBA" id="ARBA00022806"/>
    </source>
</evidence>
<dbReference type="InterPro" id="IPR006474">
    <property type="entry name" value="Helicase_Cas3_CRISPR-ass_core"/>
</dbReference>
<keyword evidence="5" id="KW-0547">Nucleotide-binding</keyword>
<dbReference type="GO" id="GO:0004518">
    <property type="term" value="F:nuclease activity"/>
    <property type="evidence" value="ECO:0007669"/>
    <property type="project" value="UniProtKB-KW"/>
</dbReference>
<dbReference type="GO" id="GO:0005524">
    <property type="term" value="F:ATP binding"/>
    <property type="evidence" value="ECO:0007669"/>
    <property type="project" value="UniProtKB-KW"/>
</dbReference>
<accession>A0ABD6FG88</accession>
<reference evidence="12 13" key="1">
    <citation type="journal article" date="2021" name="BMC Genomics">
        <title>Genome-resolved metagenome and metatranscriptome analyses of thermophilic composting reveal key bacterial players and their metabolic interactions.</title>
        <authorList>
            <person name="Braga L.P.P."/>
            <person name="Pereira R.V."/>
            <person name="Martins L.F."/>
            <person name="Moura L.M.S."/>
            <person name="Sanchez F.B."/>
            <person name="Patane J.S.L."/>
            <person name="da Silva A.M."/>
            <person name="Setubal J.C."/>
        </authorList>
    </citation>
    <scope>NUCLEOTIDE SEQUENCE [LARGE SCALE GENOMIC DNA]</scope>
    <source>
        <strain evidence="12">ZC4RG45</strain>
    </source>
</reference>
<dbReference type="CDD" id="cd09641">
    <property type="entry name" value="Cas3''_I"/>
    <property type="match status" value="1"/>
</dbReference>
<keyword evidence="3" id="KW-0540">Nuclease</keyword>
<keyword evidence="4" id="KW-0479">Metal-binding</keyword>
<dbReference type="AlphaFoldDB" id="A0ABD6FG88"/>
<dbReference type="Pfam" id="PF00270">
    <property type="entry name" value="DEAD"/>
    <property type="match status" value="1"/>
</dbReference>
<dbReference type="Gene3D" id="1.10.3210.30">
    <property type="match status" value="1"/>
</dbReference>
<dbReference type="PROSITE" id="PS51192">
    <property type="entry name" value="HELICASE_ATP_BIND_1"/>
    <property type="match status" value="1"/>
</dbReference>
<feature type="domain" description="HD Cas3-type" evidence="11">
    <location>
        <begin position="13"/>
        <end position="209"/>
    </location>
</feature>
<name>A0ABD6FG88_9PSEU</name>
<dbReference type="SUPFAM" id="SSF52540">
    <property type="entry name" value="P-loop containing nucleoside triphosphate hydrolases"/>
    <property type="match status" value="1"/>
</dbReference>
<dbReference type="InterPro" id="IPR041372">
    <property type="entry name" value="Cas3_C"/>
</dbReference>
<dbReference type="InterPro" id="IPR014001">
    <property type="entry name" value="Helicase_ATP-bd"/>
</dbReference>
<evidence type="ECO:0000259" key="10">
    <source>
        <dbReference type="PROSITE" id="PS51192"/>
    </source>
</evidence>
<evidence type="ECO:0000313" key="12">
    <source>
        <dbReference type="EMBL" id="MFO7193021.1"/>
    </source>
</evidence>
<evidence type="ECO:0000259" key="11">
    <source>
        <dbReference type="PROSITE" id="PS51643"/>
    </source>
</evidence>
<keyword evidence="7" id="KW-0347">Helicase</keyword>
<dbReference type="GO" id="GO:0004386">
    <property type="term" value="F:helicase activity"/>
    <property type="evidence" value="ECO:0007669"/>
    <property type="project" value="UniProtKB-KW"/>
</dbReference>
<proteinExistence type="inferred from homology"/>
<evidence type="ECO:0000313" key="13">
    <source>
        <dbReference type="Proteomes" id="UP000249324"/>
    </source>
</evidence>
<evidence type="ECO:0000256" key="6">
    <source>
        <dbReference type="ARBA" id="ARBA00022801"/>
    </source>
</evidence>
<sequence>MAWAKSWPFRSLEVEKWLPLHQHLDDSGGIAELLFEHWVPASVVRLIAADAGGYRNAKSLVGWLAAVHDVGKASPAFAAQVRQLARRMIDSGFQISSAVADESTRRRVNHSLVSHKAVFSWLQSKRLRRSSACALASVVGSHHGVTPDWPQLEEVDEKVDFSGDAEWERVRHELLERATERHRPELDAVRPSMPTLVLLSALVIVADWIASNPDFFPLWNCSEVRGPDEEASSRRVKEGWARLGLPPRWTAPHPGSPAETFPARFGIPADKVREVQAGAVEVARAMQGSGLMIIEAPMGMGKTEAALAAAEVLAHDSGAHGVFMALPTQATTDAMFGRVRRWLDRLPTGATLSLAHGKAHLNDEYQGLIRSGFFATEAGAVAHDWLRGRKKSGLAEFVVGTIDQVLFAGLKSRHVMLRHLALAGKVVVIDEVHAYDVYMSRYLERVLQWLGAYRVPVILLSATLPDERRIRLLQAYDPRRQVPEQHPGYPAISATGQTPRTFPLPDRRVSVALDRLDDDLETLAAYLRTHLRDGGCAVVVRNTVSRVQETAAYLEREFEVTVNHARFLACDRAAKDRDLLQRFGPPADNAARPERHVVVASQVVEQSLDIDFDLMVTDLAPIDLVLQRLGRLHRHARPNRPVPARCAITGVDWSKSPPKPVTGSTRVYEKYYLLRAAALLTDRTELVIPDDIAPLVQAGYGPQQLGPSDWQSAISDERKKCQERDETRRAAASTYLLPEPRGRDLVGWLYANVGKVNEDTPQGMAQVRDGAESLEVVVVQKGASGGYRTPDWVDGGGQEIPEFGQLPGSLVKVLSVCTLRLPYALCHEDAIDDVISELEKTRIDSFQQTPTLRGQLVLALDDDRRAELHGFRLTYDLARGLIHERI</sequence>
<keyword evidence="8" id="KW-0067">ATP-binding</keyword>
<dbReference type="InterPro" id="IPR050547">
    <property type="entry name" value="DEAD_box_RNA_helicases"/>
</dbReference>
<dbReference type="NCBIfam" id="TIGR01587">
    <property type="entry name" value="cas3_core"/>
    <property type="match status" value="1"/>
</dbReference>